<dbReference type="PROSITE" id="PS50043">
    <property type="entry name" value="HTH_LUXR_2"/>
    <property type="match status" value="1"/>
</dbReference>
<gene>
    <name evidence="3" type="ORF">EI163_05905</name>
</gene>
<feature type="compositionally biased region" description="Low complexity" evidence="1">
    <location>
        <begin position="116"/>
        <end position="126"/>
    </location>
</feature>
<dbReference type="SMART" id="SM00421">
    <property type="entry name" value="HTH_LUXR"/>
    <property type="match status" value="1"/>
</dbReference>
<evidence type="ECO:0000313" key="3">
    <source>
        <dbReference type="EMBL" id="MBE0403093.1"/>
    </source>
</evidence>
<name>A0ABR9F9D5_9GAMM</name>
<dbReference type="InterPro" id="IPR000792">
    <property type="entry name" value="Tscrpt_reg_LuxR_C"/>
</dbReference>
<comment type="caution">
    <text evidence="3">The sequence shown here is derived from an EMBL/GenBank/DDBJ whole genome shotgun (WGS) entry which is preliminary data.</text>
</comment>
<dbReference type="Proteomes" id="UP000754821">
    <property type="component" value="Unassembled WGS sequence"/>
</dbReference>
<keyword evidence="4" id="KW-1185">Reference proteome</keyword>
<feature type="region of interest" description="Disordered" evidence="1">
    <location>
        <begin position="110"/>
        <end position="137"/>
    </location>
</feature>
<dbReference type="InterPro" id="IPR036388">
    <property type="entry name" value="WH-like_DNA-bd_sf"/>
</dbReference>
<evidence type="ECO:0000313" key="4">
    <source>
        <dbReference type="Proteomes" id="UP000754821"/>
    </source>
</evidence>
<dbReference type="SUPFAM" id="SSF46894">
    <property type="entry name" value="C-terminal effector domain of the bipartite response regulators"/>
    <property type="match status" value="1"/>
</dbReference>
<protein>
    <submittedName>
        <fullName evidence="3">Response regulator transcription factor</fullName>
    </submittedName>
</protein>
<proteinExistence type="predicted"/>
<evidence type="ECO:0000259" key="2">
    <source>
        <dbReference type="PROSITE" id="PS50043"/>
    </source>
</evidence>
<dbReference type="InterPro" id="IPR016032">
    <property type="entry name" value="Sig_transdc_resp-reg_C-effctor"/>
</dbReference>
<accession>A0ABR9F9D5</accession>
<evidence type="ECO:0000256" key="1">
    <source>
        <dbReference type="SAM" id="MobiDB-lite"/>
    </source>
</evidence>
<feature type="compositionally biased region" description="Basic and acidic residues" evidence="1">
    <location>
        <begin position="128"/>
        <end position="137"/>
    </location>
</feature>
<organism evidence="3 4">
    <name type="scientific">Halomonas citrativorans</name>
    <dbReference type="NCBI Taxonomy" id="2742612"/>
    <lineage>
        <taxon>Bacteria</taxon>
        <taxon>Pseudomonadati</taxon>
        <taxon>Pseudomonadota</taxon>
        <taxon>Gammaproteobacteria</taxon>
        <taxon>Oceanospirillales</taxon>
        <taxon>Halomonadaceae</taxon>
        <taxon>Halomonas</taxon>
    </lineage>
</organism>
<dbReference type="RefSeq" id="WP_192527051.1">
    <property type="nucleotide sequence ID" value="NZ_RRZC01000004.1"/>
</dbReference>
<sequence>MQITQGNWQARINPERGSLGFTRTEAQDLMLLAAGNTYKEIARATNRSPASVKDCLKRAYQKLGVYKATAAVAEAIDRHWIERVRCLAILAPLVTALLINGINPDADALRNRAPARTQTRVSTSRNVSRRDAGSVYA</sequence>
<reference evidence="3 4" key="1">
    <citation type="submission" date="2020-07" db="EMBL/GenBank/DDBJ databases">
        <title>Halophilic bacteria isolated from french cheeses.</title>
        <authorList>
            <person name="Kothe C.I."/>
            <person name="Farah-Kraiem B."/>
            <person name="Renault P."/>
            <person name="Dridi B."/>
        </authorList>
    </citation>
    <scope>NUCLEOTIDE SEQUENCE [LARGE SCALE GENOMIC DNA]</scope>
    <source>
        <strain evidence="3 4">FME16</strain>
    </source>
</reference>
<dbReference type="Pfam" id="PF00196">
    <property type="entry name" value="GerE"/>
    <property type="match status" value="1"/>
</dbReference>
<dbReference type="CDD" id="cd06170">
    <property type="entry name" value="LuxR_C_like"/>
    <property type="match status" value="1"/>
</dbReference>
<dbReference type="PROSITE" id="PS00622">
    <property type="entry name" value="HTH_LUXR_1"/>
    <property type="match status" value="1"/>
</dbReference>
<dbReference type="Gene3D" id="1.10.10.10">
    <property type="entry name" value="Winged helix-like DNA-binding domain superfamily/Winged helix DNA-binding domain"/>
    <property type="match status" value="1"/>
</dbReference>
<dbReference type="EMBL" id="RRZC01000004">
    <property type="protein sequence ID" value="MBE0403093.1"/>
    <property type="molecule type" value="Genomic_DNA"/>
</dbReference>
<feature type="domain" description="HTH luxR-type" evidence="2">
    <location>
        <begin position="14"/>
        <end position="79"/>
    </location>
</feature>